<evidence type="ECO:0000256" key="2">
    <source>
        <dbReference type="PROSITE-ProRule" id="PRU00168"/>
    </source>
</evidence>
<evidence type="ECO:0000256" key="3">
    <source>
        <dbReference type="SAM" id="MobiDB-lite"/>
    </source>
</evidence>
<dbReference type="InterPro" id="IPR000651">
    <property type="entry name" value="Ras-like_Gua-exchang_fac_N"/>
</dbReference>
<dbReference type="Gene3D" id="1.10.840.10">
    <property type="entry name" value="Ras guanine-nucleotide exchange factors catalytic domain"/>
    <property type="match status" value="1"/>
</dbReference>
<dbReference type="PROSITE" id="PS50009">
    <property type="entry name" value="RASGEF_CAT"/>
    <property type="match status" value="1"/>
</dbReference>
<dbReference type="PANTHER" id="PTHR23113:SF356">
    <property type="entry name" value="FI05912P-RELATED"/>
    <property type="match status" value="1"/>
</dbReference>
<protein>
    <submittedName>
        <fullName evidence="6">Ras GEF</fullName>
    </submittedName>
</protein>
<dbReference type="STRING" id="329046.A0A1Y2CAC9"/>
<feature type="domain" description="Ras-GEF" evidence="4">
    <location>
        <begin position="581"/>
        <end position="800"/>
    </location>
</feature>
<dbReference type="PROSITE" id="PS00720">
    <property type="entry name" value="RASGEF"/>
    <property type="match status" value="1"/>
</dbReference>
<dbReference type="InterPro" id="IPR008937">
    <property type="entry name" value="Ras-like_GEF"/>
</dbReference>
<dbReference type="PROSITE" id="PS50212">
    <property type="entry name" value="RASGEF_NTER"/>
    <property type="match status" value="1"/>
</dbReference>
<dbReference type="GO" id="GO:0007265">
    <property type="term" value="P:Ras protein signal transduction"/>
    <property type="evidence" value="ECO:0007669"/>
    <property type="project" value="TreeGrafter"/>
</dbReference>
<dbReference type="Proteomes" id="UP000193642">
    <property type="component" value="Unassembled WGS sequence"/>
</dbReference>
<feature type="domain" description="N-terminal Ras-GEF" evidence="5">
    <location>
        <begin position="418"/>
        <end position="553"/>
    </location>
</feature>
<evidence type="ECO:0000313" key="6">
    <source>
        <dbReference type="EMBL" id="ORY43814.1"/>
    </source>
</evidence>
<dbReference type="CDD" id="cd00155">
    <property type="entry name" value="RasGEF"/>
    <property type="match status" value="1"/>
</dbReference>
<accession>A0A1Y2CAC9</accession>
<keyword evidence="1 2" id="KW-0344">Guanine-nucleotide releasing factor</keyword>
<keyword evidence="7" id="KW-1185">Reference proteome</keyword>
<reference evidence="6 7" key="1">
    <citation type="submission" date="2016-07" db="EMBL/GenBank/DDBJ databases">
        <title>Pervasive Adenine N6-methylation of Active Genes in Fungi.</title>
        <authorList>
            <consortium name="DOE Joint Genome Institute"/>
            <person name="Mondo S.J."/>
            <person name="Dannebaum R.O."/>
            <person name="Kuo R.C."/>
            <person name="Labutti K."/>
            <person name="Haridas S."/>
            <person name="Kuo A."/>
            <person name="Salamov A."/>
            <person name="Ahrendt S.R."/>
            <person name="Lipzen A."/>
            <person name="Sullivan W."/>
            <person name="Andreopoulos W.B."/>
            <person name="Clum A."/>
            <person name="Lindquist E."/>
            <person name="Daum C."/>
            <person name="Ramamoorthy G.K."/>
            <person name="Gryganskyi A."/>
            <person name="Culley D."/>
            <person name="Magnuson J.K."/>
            <person name="James T.Y."/>
            <person name="O'Malley M.A."/>
            <person name="Stajich J.E."/>
            <person name="Spatafora J.W."/>
            <person name="Visel A."/>
            <person name="Grigoriev I.V."/>
        </authorList>
    </citation>
    <scope>NUCLEOTIDE SEQUENCE [LARGE SCALE GENOMIC DNA]</scope>
    <source>
        <strain evidence="6 7">JEL800</strain>
    </source>
</reference>
<evidence type="ECO:0000259" key="4">
    <source>
        <dbReference type="PROSITE" id="PS50009"/>
    </source>
</evidence>
<dbReference type="SUPFAM" id="SSF48366">
    <property type="entry name" value="Ras GEF"/>
    <property type="match status" value="1"/>
</dbReference>
<feature type="compositionally biased region" description="Polar residues" evidence="3">
    <location>
        <begin position="139"/>
        <end position="156"/>
    </location>
</feature>
<dbReference type="Pfam" id="PF00618">
    <property type="entry name" value="RasGEF_N"/>
    <property type="match status" value="1"/>
</dbReference>
<dbReference type="InterPro" id="IPR036964">
    <property type="entry name" value="RASGEF_cat_dom_sf"/>
</dbReference>
<gene>
    <name evidence="6" type="ORF">BCR33DRAFT_785618</name>
</gene>
<feature type="compositionally biased region" description="Basic and acidic residues" evidence="3">
    <location>
        <begin position="1"/>
        <end position="10"/>
    </location>
</feature>
<dbReference type="AlphaFoldDB" id="A0A1Y2CAC9"/>
<dbReference type="GO" id="GO:0005085">
    <property type="term" value="F:guanyl-nucleotide exchange factor activity"/>
    <property type="evidence" value="ECO:0007669"/>
    <property type="project" value="UniProtKB-KW"/>
</dbReference>
<dbReference type="CDD" id="cd06224">
    <property type="entry name" value="REM"/>
    <property type="match status" value="1"/>
</dbReference>
<dbReference type="OrthoDB" id="546434at2759"/>
<dbReference type="InterPro" id="IPR023578">
    <property type="entry name" value="Ras_GEF_dom_sf"/>
</dbReference>
<proteinExistence type="predicted"/>
<evidence type="ECO:0000259" key="5">
    <source>
        <dbReference type="PROSITE" id="PS50212"/>
    </source>
</evidence>
<name>A0A1Y2CAC9_9FUNG</name>
<dbReference type="SMART" id="SM00147">
    <property type="entry name" value="RasGEF"/>
    <property type="match status" value="1"/>
</dbReference>
<dbReference type="GO" id="GO:0005886">
    <property type="term" value="C:plasma membrane"/>
    <property type="evidence" value="ECO:0007669"/>
    <property type="project" value="TreeGrafter"/>
</dbReference>
<organism evidence="6 7">
    <name type="scientific">Rhizoclosmatium globosum</name>
    <dbReference type="NCBI Taxonomy" id="329046"/>
    <lineage>
        <taxon>Eukaryota</taxon>
        <taxon>Fungi</taxon>
        <taxon>Fungi incertae sedis</taxon>
        <taxon>Chytridiomycota</taxon>
        <taxon>Chytridiomycota incertae sedis</taxon>
        <taxon>Chytridiomycetes</taxon>
        <taxon>Chytridiales</taxon>
        <taxon>Chytriomycetaceae</taxon>
        <taxon>Rhizoclosmatium</taxon>
    </lineage>
</organism>
<dbReference type="InterPro" id="IPR001895">
    <property type="entry name" value="RASGEF_cat_dom"/>
</dbReference>
<sequence>MEVKTSREDNIQPGYQDPTATSAIRVEIPSTGESISIESTKDQRIEDILHIVCIRESWKPSNYKCKLTFKDKRIEFPSNEQLLRTFEQVEFVSIVCKDGPKRTKSVLSKSNLDLEIRSSQENFPKALAVGLKTREERSNSYSVGPSETTVKRTGSMNEKGETVEVNDIARRQSYNTAVITAAGTSDNQHVHLPSANSNIEEWMNPLPPQTVMSEERSSTSVDIPLILQPVDELDKLALEVNVPDCENDTFDPIIPDRVSSASKDSRKSLGDILKPLIPMNLRRKNTYRTARRESVISKKVWEVPVSLATTLSRKPDEQKVFLVATLPSHKSVAIKTFSDMAMDDLLNFICIRHGLLFEVHTFQLNGKDPTVELDRPLSFYLESSYFVEMFVVPAEKKYRSNVIRENGKDVMVLQNINGRLQVISGTADKLIERLSDVEEKDVDNSYMDTMLLTFRSFMTTMEFFQQIIGRFYCVLPDNPTPEDIEFYEKSKEPTQIKILKVLLWWIENHWHDFTLLTELRNQLDEFVDDVRHQESEILKMYSKQLLDLINLQTVKYEEMQDYYRVVARRGKQMESMLMQIKPEELGQQLCLHNFKLFRNIHEIEFLNQIWLARREDTPYLNFFIERFDKESFWVATEIVKEKNLKKRILASVQYNNFFSLFSFVSGLNLSPVSRLKKTWDGLPEPIKKVYAEIEKLADPSRNMKNYRDLLGKVAPPIVPFLPIYLKDLTFMNDGNPKLVDGLINFDKLRMMGSRVKDIISLAEVEYQFVAKPAIQNFIAMPNVETNLAKLKEMSLLCEKQVKS</sequence>
<feature type="region of interest" description="Disordered" evidence="3">
    <location>
        <begin position="138"/>
        <end position="158"/>
    </location>
</feature>
<feature type="region of interest" description="Disordered" evidence="3">
    <location>
        <begin position="1"/>
        <end position="22"/>
    </location>
</feature>
<dbReference type="InterPro" id="IPR019804">
    <property type="entry name" value="Ras_G-nucl-exch_fac_CS"/>
</dbReference>
<dbReference type="EMBL" id="MCGO01000024">
    <property type="protein sequence ID" value="ORY43814.1"/>
    <property type="molecule type" value="Genomic_DNA"/>
</dbReference>
<dbReference type="Gene3D" id="1.20.870.10">
    <property type="entry name" value="Son of sevenless (SoS) protein Chain: S domain 1"/>
    <property type="match status" value="1"/>
</dbReference>
<evidence type="ECO:0000313" key="7">
    <source>
        <dbReference type="Proteomes" id="UP000193642"/>
    </source>
</evidence>
<dbReference type="PANTHER" id="PTHR23113">
    <property type="entry name" value="GUANINE NUCLEOTIDE EXCHANGE FACTOR"/>
    <property type="match status" value="1"/>
</dbReference>
<evidence type="ECO:0000256" key="1">
    <source>
        <dbReference type="ARBA" id="ARBA00022658"/>
    </source>
</evidence>
<dbReference type="Pfam" id="PF00617">
    <property type="entry name" value="RasGEF"/>
    <property type="match status" value="1"/>
</dbReference>
<dbReference type="SMART" id="SM00229">
    <property type="entry name" value="RasGEFN"/>
    <property type="match status" value="1"/>
</dbReference>
<comment type="caution">
    <text evidence="6">The sequence shown here is derived from an EMBL/GenBank/DDBJ whole genome shotgun (WGS) entry which is preliminary data.</text>
</comment>